<evidence type="ECO:0000256" key="7">
    <source>
        <dbReference type="SAM" id="SignalP"/>
    </source>
</evidence>
<comment type="catalytic activity">
    <reaction evidence="1">
        <text>Hydrolysis of terminal non-reducing N-acetyl-D-hexosamine residues in N-acetyl-beta-D-hexosaminides.</text>
        <dbReference type="EC" id="3.2.1.52"/>
    </reaction>
</comment>
<evidence type="ECO:0000256" key="3">
    <source>
        <dbReference type="ARBA" id="ARBA00012663"/>
    </source>
</evidence>
<dbReference type="InterPro" id="IPR015882">
    <property type="entry name" value="HEX_bac_N"/>
</dbReference>
<sequence length="679" mass="75855">MVVRLLLAWIVGCCGSDPIYFHATVQVVADEDSKGSVIILSVSSEWSAPAVADWQLCFTWLKAVVLRQPADAAVRGSYVCLPRREPLEPGGVHAFVLEIGAPSMRYVSDLPRALHIVSLKGSAEAVFDVELATPGEGQVRFSDASSGMFSGIPQPEAVTSLPGLGFDLNAGLQPPLSIEADKEAKGAATLLHGWLLTWPPGAPFGVPEGIVAAEARNLSLSYTRESHLGPEGYELRIQNNAIFITAHDSAGFFHGAATLKQLLGAALIDGHAKIPAQLIRDKPRFSHRGLMLDVGRHFFSIDFIQRLLDWMFLYKLNVFHWHLTDDEGWRFEVRSLPNLTRFGAFRGRGEVIEPQYGGGPRRYGGFYTQSQIREIVRYAESRNIVVVPEIDVPGHSYAAIQALPDLLGQSVRESIRVPPVKSVQNFAGNVLNPRANATYIFLELVLREVLELFPGPVHVGMDEIPRGAWSDDEEVEEELKARLTLWLQDFLGKHGRSLMAWEEAFSAGSVDPDAKWRPAAFAWKEDERFAVHAANAGLDIVLCPAHFLYLDIVQSLAYEERGLYWAAPALPLQRVYDYEPLERLQRLGLKDEAIPRIKGLQANLWTETVDSEARAEEMLFPRLLAVSELAWTDRREWESFKWKIGPQLQWLSRQEKLQHWSQICGQIARGDFLRVPPPI</sequence>
<dbReference type="GO" id="GO:0016020">
    <property type="term" value="C:membrane"/>
    <property type="evidence" value="ECO:0007669"/>
    <property type="project" value="TreeGrafter"/>
</dbReference>
<dbReference type="PRINTS" id="PR00738">
    <property type="entry name" value="GLHYDRLASE20"/>
</dbReference>
<dbReference type="Gene3D" id="3.30.379.10">
    <property type="entry name" value="Chitobiase/beta-hexosaminidase domain 2-like"/>
    <property type="match status" value="1"/>
</dbReference>
<dbReference type="Pfam" id="PF02838">
    <property type="entry name" value="Glyco_hydro_20b"/>
    <property type="match status" value="1"/>
</dbReference>
<evidence type="ECO:0000256" key="4">
    <source>
        <dbReference type="ARBA" id="ARBA00022801"/>
    </source>
</evidence>
<keyword evidence="7" id="KW-0732">Signal</keyword>
<evidence type="ECO:0000313" key="11">
    <source>
        <dbReference type="Proteomes" id="UP000604046"/>
    </source>
</evidence>
<dbReference type="SUPFAM" id="SSF51445">
    <property type="entry name" value="(Trans)glycosidases"/>
    <property type="match status" value="1"/>
</dbReference>
<dbReference type="InterPro" id="IPR025705">
    <property type="entry name" value="Beta_hexosaminidase_sua/sub"/>
</dbReference>
<feature type="signal peptide" evidence="7">
    <location>
        <begin position="1"/>
        <end position="16"/>
    </location>
</feature>
<dbReference type="GO" id="GO:0004563">
    <property type="term" value="F:beta-N-acetylhexosaminidase activity"/>
    <property type="evidence" value="ECO:0007669"/>
    <property type="project" value="UniProtKB-EC"/>
</dbReference>
<evidence type="ECO:0000259" key="9">
    <source>
        <dbReference type="Pfam" id="PF02838"/>
    </source>
</evidence>
<evidence type="ECO:0000259" key="8">
    <source>
        <dbReference type="Pfam" id="PF00728"/>
    </source>
</evidence>
<dbReference type="EMBL" id="CAJNDS010002514">
    <property type="protein sequence ID" value="CAE7506737.1"/>
    <property type="molecule type" value="Genomic_DNA"/>
</dbReference>
<reference evidence="10" key="1">
    <citation type="submission" date="2021-02" db="EMBL/GenBank/DDBJ databases">
        <authorList>
            <person name="Dougan E. K."/>
            <person name="Rhodes N."/>
            <person name="Thang M."/>
            <person name="Chan C."/>
        </authorList>
    </citation>
    <scope>NUCLEOTIDE SEQUENCE</scope>
</reference>
<evidence type="ECO:0000256" key="5">
    <source>
        <dbReference type="ARBA" id="ARBA00023295"/>
    </source>
</evidence>
<dbReference type="Pfam" id="PF00728">
    <property type="entry name" value="Glyco_hydro_20"/>
    <property type="match status" value="1"/>
</dbReference>
<comment type="caution">
    <text evidence="10">The sequence shown here is derived from an EMBL/GenBank/DDBJ whole genome shotgun (WGS) entry which is preliminary data.</text>
</comment>
<dbReference type="EC" id="3.2.1.52" evidence="3"/>
<organism evidence="10 11">
    <name type="scientific">Symbiodinium natans</name>
    <dbReference type="NCBI Taxonomy" id="878477"/>
    <lineage>
        <taxon>Eukaryota</taxon>
        <taxon>Sar</taxon>
        <taxon>Alveolata</taxon>
        <taxon>Dinophyceae</taxon>
        <taxon>Suessiales</taxon>
        <taxon>Symbiodiniaceae</taxon>
        <taxon>Symbiodinium</taxon>
    </lineage>
</organism>
<evidence type="ECO:0000256" key="1">
    <source>
        <dbReference type="ARBA" id="ARBA00001231"/>
    </source>
</evidence>
<dbReference type="AlphaFoldDB" id="A0A812T333"/>
<dbReference type="InterPro" id="IPR015883">
    <property type="entry name" value="Glyco_hydro_20_cat"/>
</dbReference>
<feature type="domain" description="Glycoside hydrolase family 20 catalytic" evidence="8">
    <location>
        <begin position="285"/>
        <end position="633"/>
    </location>
</feature>
<gene>
    <name evidence="10" type="primary">exoI</name>
    <name evidence="10" type="ORF">SNAT2548_LOCUS28386</name>
</gene>
<keyword evidence="5" id="KW-0326">Glycosidase</keyword>
<name>A0A812T333_9DINO</name>
<comment type="similarity">
    <text evidence="2">Belongs to the glycosyl hydrolase 20 family.</text>
</comment>
<evidence type="ECO:0000256" key="6">
    <source>
        <dbReference type="PIRSR" id="PIRSR625705-1"/>
    </source>
</evidence>
<dbReference type="GO" id="GO:0030203">
    <property type="term" value="P:glycosaminoglycan metabolic process"/>
    <property type="evidence" value="ECO:0007669"/>
    <property type="project" value="TreeGrafter"/>
</dbReference>
<protein>
    <recommendedName>
        <fullName evidence="3">beta-N-acetylhexosaminidase</fullName>
        <ecNumber evidence="3">3.2.1.52</ecNumber>
    </recommendedName>
</protein>
<proteinExistence type="inferred from homology"/>
<accession>A0A812T333</accession>
<dbReference type="CDD" id="cd06563">
    <property type="entry name" value="GH20_chitobiase-like"/>
    <property type="match status" value="1"/>
</dbReference>
<dbReference type="InterPro" id="IPR017853">
    <property type="entry name" value="GH"/>
</dbReference>
<feature type="domain" description="Beta-hexosaminidase bacterial type N-terminal" evidence="9">
    <location>
        <begin position="152"/>
        <end position="281"/>
    </location>
</feature>
<dbReference type="SUPFAM" id="SSF55545">
    <property type="entry name" value="beta-N-acetylhexosaminidase-like domain"/>
    <property type="match status" value="1"/>
</dbReference>
<dbReference type="Gene3D" id="3.20.20.80">
    <property type="entry name" value="Glycosidases"/>
    <property type="match status" value="1"/>
</dbReference>
<dbReference type="PANTHER" id="PTHR22600:SF57">
    <property type="entry name" value="BETA-N-ACETYLHEXOSAMINIDASE"/>
    <property type="match status" value="1"/>
</dbReference>
<feature type="active site" description="Proton donor" evidence="6">
    <location>
        <position position="463"/>
    </location>
</feature>
<dbReference type="Proteomes" id="UP000604046">
    <property type="component" value="Unassembled WGS sequence"/>
</dbReference>
<keyword evidence="4" id="KW-0378">Hydrolase</keyword>
<dbReference type="InterPro" id="IPR029018">
    <property type="entry name" value="Hex-like_dom2"/>
</dbReference>
<dbReference type="OrthoDB" id="428480at2759"/>
<evidence type="ECO:0000256" key="2">
    <source>
        <dbReference type="ARBA" id="ARBA00006285"/>
    </source>
</evidence>
<dbReference type="PANTHER" id="PTHR22600">
    <property type="entry name" value="BETA-HEXOSAMINIDASE"/>
    <property type="match status" value="1"/>
</dbReference>
<keyword evidence="11" id="KW-1185">Reference proteome</keyword>
<dbReference type="GO" id="GO:0005975">
    <property type="term" value="P:carbohydrate metabolic process"/>
    <property type="evidence" value="ECO:0007669"/>
    <property type="project" value="InterPro"/>
</dbReference>
<evidence type="ECO:0000313" key="10">
    <source>
        <dbReference type="EMBL" id="CAE7506737.1"/>
    </source>
</evidence>
<feature type="chain" id="PRO_5032505814" description="beta-N-acetylhexosaminidase" evidence="7">
    <location>
        <begin position="17"/>
        <end position="679"/>
    </location>
</feature>